<accession>K1PVV9</accession>
<dbReference type="PANTHER" id="PTHR47705:SF1">
    <property type="entry name" value="PNP_UDP_1 DOMAIN-CONTAINING PROTEIN"/>
    <property type="match status" value="1"/>
</dbReference>
<dbReference type="AlphaFoldDB" id="K1PVV9"/>
<organism evidence="1">
    <name type="scientific">Magallana gigas</name>
    <name type="common">Pacific oyster</name>
    <name type="synonym">Crassostrea gigas</name>
    <dbReference type="NCBI Taxonomy" id="29159"/>
    <lineage>
        <taxon>Eukaryota</taxon>
        <taxon>Metazoa</taxon>
        <taxon>Spiralia</taxon>
        <taxon>Lophotrochozoa</taxon>
        <taxon>Mollusca</taxon>
        <taxon>Bivalvia</taxon>
        <taxon>Autobranchia</taxon>
        <taxon>Pteriomorphia</taxon>
        <taxon>Ostreida</taxon>
        <taxon>Ostreoidea</taxon>
        <taxon>Ostreidae</taxon>
        <taxon>Magallana</taxon>
    </lineage>
</organism>
<proteinExistence type="predicted"/>
<dbReference type="Gene3D" id="3.40.50.1580">
    <property type="entry name" value="Nucleoside phosphorylase domain"/>
    <property type="match status" value="1"/>
</dbReference>
<name>K1PVV9_MAGGI</name>
<dbReference type="InParanoid" id="K1PVV9"/>
<dbReference type="PANTHER" id="PTHR47705">
    <property type="entry name" value="AGAP000321-PA"/>
    <property type="match status" value="1"/>
</dbReference>
<dbReference type="HOGENOM" id="CLU_1837025_0_0_1"/>
<protein>
    <submittedName>
        <fullName evidence="1">Uncharacterized protein</fullName>
    </submittedName>
</protein>
<dbReference type="EMBL" id="JH818329">
    <property type="protein sequence ID" value="EKC23079.1"/>
    <property type="molecule type" value="Genomic_DNA"/>
</dbReference>
<dbReference type="InterPro" id="IPR035994">
    <property type="entry name" value="Nucleoside_phosphorylase_sf"/>
</dbReference>
<reference evidence="1" key="1">
    <citation type="journal article" date="2012" name="Nature">
        <title>The oyster genome reveals stress adaptation and complexity of shell formation.</title>
        <authorList>
            <person name="Zhang G."/>
            <person name="Fang X."/>
            <person name="Guo X."/>
            <person name="Li L."/>
            <person name="Luo R."/>
            <person name="Xu F."/>
            <person name="Yang P."/>
            <person name="Zhang L."/>
            <person name="Wang X."/>
            <person name="Qi H."/>
            <person name="Xiong Z."/>
            <person name="Que H."/>
            <person name="Xie Y."/>
            <person name="Holland P.W."/>
            <person name="Paps J."/>
            <person name="Zhu Y."/>
            <person name="Wu F."/>
            <person name="Chen Y."/>
            <person name="Wang J."/>
            <person name="Peng C."/>
            <person name="Meng J."/>
            <person name="Yang L."/>
            <person name="Liu J."/>
            <person name="Wen B."/>
            <person name="Zhang N."/>
            <person name="Huang Z."/>
            <person name="Zhu Q."/>
            <person name="Feng Y."/>
            <person name="Mount A."/>
            <person name="Hedgecock D."/>
            <person name="Xu Z."/>
            <person name="Liu Y."/>
            <person name="Domazet-Loso T."/>
            <person name="Du Y."/>
            <person name="Sun X."/>
            <person name="Zhang S."/>
            <person name="Liu B."/>
            <person name="Cheng P."/>
            <person name="Jiang X."/>
            <person name="Li J."/>
            <person name="Fan D."/>
            <person name="Wang W."/>
            <person name="Fu W."/>
            <person name="Wang T."/>
            <person name="Wang B."/>
            <person name="Zhang J."/>
            <person name="Peng Z."/>
            <person name="Li Y."/>
            <person name="Li N."/>
            <person name="Wang J."/>
            <person name="Chen M."/>
            <person name="He Y."/>
            <person name="Tan F."/>
            <person name="Song X."/>
            <person name="Zheng Q."/>
            <person name="Huang R."/>
            <person name="Yang H."/>
            <person name="Du X."/>
            <person name="Chen L."/>
            <person name="Yang M."/>
            <person name="Gaffney P.M."/>
            <person name="Wang S."/>
            <person name="Luo L."/>
            <person name="She Z."/>
            <person name="Ming Y."/>
            <person name="Huang W."/>
            <person name="Zhang S."/>
            <person name="Huang B."/>
            <person name="Zhang Y."/>
            <person name="Qu T."/>
            <person name="Ni P."/>
            <person name="Miao G."/>
            <person name="Wang J."/>
            <person name="Wang Q."/>
            <person name="Steinberg C.E."/>
            <person name="Wang H."/>
            <person name="Li N."/>
            <person name="Qian L."/>
            <person name="Zhang G."/>
            <person name="Li Y."/>
            <person name="Yang H."/>
            <person name="Liu X."/>
            <person name="Wang J."/>
            <person name="Yin Y."/>
            <person name="Wang J."/>
        </authorList>
    </citation>
    <scope>NUCLEOTIDE SEQUENCE [LARGE SCALE GENOMIC DNA]</scope>
    <source>
        <strain evidence="1">05x7-T-G4-1.051#20</strain>
    </source>
</reference>
<sequence>MVKHMPSIAANQQPTIRIIIANYFEKLAVDAMMDNITTFVKYKTEGECSVYTVGFIGEHKCVSTKLPEIGQSRAAQISSGNTTTRLLGTFQNIEHVLMILQDKEGNIQYKMRTWSSRDLSLQRVAEKIEQNYTRKPEKGH</sequence>
<dbReference type="GO" id="GO:0003824">
    <property type="term" value="F:catalytic activity"/>
    <property type="evidence" value="ECO:0007669"/>
    <property type="project" value="InterPro"/>
</dbReference>
<evidence type="ECO:0000313" key="1">
    <source>
        <dbReference type="EMBL" id="EKC23079.1"/>
    </source>
</evidence>
<dbReference type="GO" id="GO:0009116">
    <property type="term" value="P:nucleoside metabolic process"/>
    <property type="evidence" value="ECO:0007669"/>
    <property type="project" value="InterPro"/>
</dbReference>
<gene>
    <name evidence="1" type="ORF">CGI_10000642</name>
</gene>